<feature type="region of interest" description="Disordered" evidence="1">
    <location>
        <begin position="196"/>
        <end position="241"/>
    </location>
</feature>
<evidence type="ECO:0000256" key="1">
    <source>
        <dbReference type="SAM" id="MobiDB-lite"/>
    </source>
</evidence>
<dbReference type="Proteomes" id="UP000321393">
    <property type="component" value="Unassembled WGS sequence"/>
</dbReference>
<name>A0A5A7T5Y0_CUCMM</name>
<feature type="compositionally biased region" description="Basic and acidic residues" evidence="1">
    <location>
        <begin position="196"/>
        <end position="210"/>
    </location>
</feature>
<organism evidence="2 3">
    <name type="scientific">Cucumis melo var. makuwa</name>
    <name type="common">Oriental melon</name>
    <dbReference type="NCBI Taxonomy" id="1194695"/>
    <lineage>
        <taxon>Eukaryota</taxon>
        <taxon>Viridiplantae</taxon>
        <taxon>Streptophyta</taxon>
        <taxon>Embryophyta</taxon>
        <taxon>Tracheophyta</taxon>
        <taxon>Spermatophyta</taxon>
        <taxon>Magnoliopsida</taxon>
        <taxon>eudicotyledons</taxon>
        <taxon>Gunneridae</taxon>
        <taxon>Pentapetalae</taxon>
        <taxon>rosids</taxon>
        <taxon>fabids</taxon>
        <taxon>Cucurbitales</taxon>
        <taxon>Cucurbitaceae</taxon>
        <taxon>Benincaseae</taxon>
        <taxon>Cucumis</taxon>
    </lineage>
</organism>
<dbReference type="EMBL" id="SSTE01018569">
    <property type="protein sequence ID" value="KAA0038892.1"/>
    <property type="molecule type" value="Genomic_DNA"/>
</dbReference>
<accession>A0A5A7T5Y0</accession>
<comment type="caution">
    <text evidence="2">The sequence shown here is derived from an EMBL/GenBank/DDBJ whole genome shotgun (WGS) entry which is preliminary data.</text>
</comment>
<reference evidence="2 3" key="1">
    <citation type="submission" date="2019-08" db="EMBL/GenBank/DDBJ databases">
        <title>Draft genome sequences of two oriental melons (Cucumis melo L. var makuwa).</title>
        <authorList>
            <person name="Kwon S.-Y."/>
        </authorList>
    </citation>
    <scope>NUCLEOTIDE SEQUENCE [LARGE SCALE GENOMIC DNA]</scope>
    <source>
        <strain evidence="3">cv. SW 3</strain>
        <tissue evidence="2">Leaf</tissue>
    </source>
</reference>
<evidence type="ECO:0000313" key="2">
    <source>
        <dbReference type="EMBL" id="KAA0038892.1"/>
    </source>
</evidence>
<feature type="compositionally biased region" description="Basic and acidic residues" evidence="1">
    <location>
        <begin position="220"/>
        <end position="229"/>
    </location>
</feature>
<dbReference type="AlphaFoldDB" id="A0A5A7T5Y0"/>
<proteinExistence type="predicted"/>
<evidence type="ECO:0000313" key="3">
    <source>
        <dbReference type="Proteomes" id="UP000321393"/>
    </source>
</evidence>
<gene>
    <name evidence="2" type="ORF">E6C27_scaffold1170G00580</name>
</gene>
<protein>
    <submittedName>
        <fullName evidence="2">Uncharacterized protein</fullName>
    </submittedName>
</protein>
<sequence>MEEPLSAKRVSKLFIVEKGLYIYRGTMPEFLTSPIRALKWKRFFQGVNAIRPGVVDLFYRGYINAKEHYAEVKGKRVDFGPEAINALYGLENYEMRHNIMPTRHDNTISMERIMLLYCIMMEIPVNVGVPRVREIPQIEVSDGVCTEPTLYCVITIHKNKAKLRHLKRKQEGQKEDIFHETSSDPATLLVDVTKESKEGEKEKEVLKETTDNPLQGETEVFPKDADERSLPSPPKSIPKASTRLDKLKKVVREEEVDANYFFKFMDDYICKPLERGFEDIVQC</sequence>